<organism evidence="2 3">
    <name type="scientific">Corynascus novoguineensis</name>
    <dbReference type="NCBI Taxonomy" id="1126955"/>
    <lineage>
        <taxon>Eukaryota</taxon>
        <taxon>Fungi</taxon>
        <taxon>Dikarya</taxon>
        <taxon>Ascomycota</taxon>
        <taxon>Pezizomycotina</taxon>
        <taxon>Sordariomycetes</taxon>
        <taxon>Sordariomycetidae</taxon>
        <taxon>Sordariales</taxon>
        <taxon>Chaetomiaceae</taxon>
        <taxon>Corynascus</taxon>
    </lineage>
</organism>
<accession>A0AAN7CQ24</accession>
<evidence type="ECO:0000313" key="3">
    <source>
        <dbReference type="Proteomes" id="UP001303647"/>
    </source>
</evidence>
<proteinExistence type="predicted"/>
<feature type="chain" id="PRO_5042959554" evidence="1">
    <location>
        <begin position="21"/>
        <end position="220"/>
    </location>
</feature>
<name>A0AAN7CQ24_9PEZI</name>
<evidence type="ECO:0000313" key="2">
    <source>
        <dbReference type="EMBL" id="KAK4246239.1"/>
    </source>
</evidence>
<dbReference type="AlphaFoldDB" id="A0AAN7CQ24"/>
<keyword evidence="1" id="KW-0732">Signal</keyword>
<comment type="caution">
    <text evidence="2">The sequence shown here is derived from an EMBL/GenBank/DDBJ whole genome shotgun (WGS) entry which is preliminary data.</text>
</comment>
<feature type="signal peptide" evidence="1">
    <location>
        <begin position="1"/>
        <end position="20"/>
    </location>
</feature>
<dbReference type="Proteomes" id="UP001303647">
    <property type="component" value="Unassembled WGS sequence"/>
</dbReference>
<dbReference type="EMBL" id="MU857679">
    <property type="protein sequence ID" value="KAK4246239.1"/>
    <property type="molecule type" value="Genomic_DNA"/>
</dbReference>
<keyword evidence="3" id="KW-1185">Reference proteome</keyword>
<sequence>MVRLTSIATSVSLIAAPALALTGLVDTVTDVVPVLGLDGLLQPLEGTIATLQSTASEIVPVDTDVLSSEPLQAIAPFVQTIVQTSQEYTSVVTKIVSEKTENPVVDYVATVHTLVTDLSGGLEGIQGVLGQSGLLDTVEQSGLTATLQGPLNSFVALVGNVVNTASETLENLPETAVSATELADLKNGLSQVTDKVGSLGGLLNGLLGGILGKRAKVFVA</sequence>
<evidence type="ECO:0000256" key="1">
    <source>
        <dbReference type="SAM" id="SignalP"/>
    </source>
</evidence>
<reference evidence="2" key="1">
    <citation type="journal article" date="2023" name="Mol. Phylogenet. Evol.">
        <title>Genome-scale phylogeny and comparative genomics of the fungal order Sordariales.</title>
        <authorList>
            <person name="Hensen N."/>
            <person name="Bonometti L."/>
            <person name="Westerberg I."/>
            <person name="Brannstrom I.O."/>
            <person name="Guillou S."/>
            <person name="Cros-Aarteil S."/>
            <person name="Calhoun S."/>
            <person name="Haridas S."/>
            <person name="Kuo A."/>
            <person name="Mondo S."/>
            <person name="Pangilinan J."/>
            <person name="Riley R."/>
            <person name="LaButti K."/>
            <person name="Andreopoulos B."/>
            <person name="Lipzen A."/>
            <person name="Chen C."/>
            <person name="Yan M."/>
            <person name="Daum C."/>
            <person name="Ng V."/>
            <person name="Clum A."/>
            <person name="Steindorff A."/>
            <person name="Ohm R.A."/>
            <person name="Martin F."/>
            <person name="Silar P."/>
            <person name="Natvig D.O."/>
            <person name="Lalanne C."/>
            <person name="Gautier V."/>
            <person name="Ament-Velasquez S.L."/>
            <person name="Kruys A."/>
            <person name="Hutchinson M.I."/>
            <person name="Powell A.J."/>
            <person name="Barry K."/>
            <person name="Miller A.N."/>
            <person name="Grigoriev I.V."/>
            <person name="Debuchy R."/>
            <person name="Gladieux P."/>
            <person name="Hiltunen Thoren M."/>
            <person name="Johannesson H."/>
        </authorList>
    </citation>
    <scope>NUCLEOTIDE SEQUENCE</scope>
    <source>
        <strain evidence="2">CBS 359.72</strain>
    </source>
</reference>
<reference evidence="2" key="2">
    <citation type="submission" date="2023-05" db="EMBL/GenBank/DDBJ databases">
        <authorList>
            <consortium name="Lawrence Berkeley National Laboratory"/>
            <person name="Steindorff A."/>
            <person name="Hensen N."/>
            <person name="Bonometti L."/>
            <person name="Westerberg I."/>
            <person name="Brannstrom I.O."/>
            <person name="Guillou S."/>
            <person name="Cros-Aarteil S."/>
            <person name="Calhoun S."/>
            <person name="Haridas S."/>
            <person name="Kuo A."/>
            <person name="Mondo S."/>
            <person name="Pangilinan J."/>
            <person name="Riley R."/>
            <person name="Labutti K."/>
            <person name="Andreopoulos B."/>
            <person name="Lipzen A."/>
            <person name="Chen C."/>
            <person name="Yanf M."/>
            <person name="Daum C."/>
            <person name="Ng V."/>
            <person name="Clum A."/>
            <person name="Ohm R."/>
            <person name="Martin F."/>
            <person name="Silar P."/>
            <person name="Natvig D."/>
            <person name="Lalanne C."/>
            <person name="Gautier V."/>
            <person name="Ament-Velasquez S.L."/>
            <person name="Kruys A."/>
            <person name="Hutchinson M.I."/>
            <person name="Powell A.J."/>
            <person name="Barry K."/>
            <person name="Miller A.N."/>
            <person name="Grigoriev I.V."/>
            <person name="Debuchy R."/>
            <person name="Gladieux P."/>
            <person name="Thoren M.H."/>
            <person name="Johannesson H."/>
        </authorList>
    </citation>
    <scope>NUCLEOTIDE SEQUENCE</scope>
    <source>
        <strain evidence="2">CBS 359.72</strain>
    </source>
</reference>
<protein>
    <submittedName>
        <fullName evidence="2">Uncharacterized protein</fullName>
    </submittedName>
</protein>
<gene>
    <name evidence="2" type="ORF">C7999DRAFT_33373</name>
</gene>